<feature type="non-terminal residue" evidence="1">
    <location>
        <position position="1"/>
    </location>
</feature>
<dbReference type="AlphaFoldDB" id="A0A812M2G3"/>
<evidence type="ECO:0000313" key="2">
    <source>
        <dbReference type="Proteomes" id="UP000649617"/>
    </source>
</evidence>
<dbReference type="OrthoDB" id="432141at2759"/>
<protein>
    <submittedName>
        <fullName evidence="1">Dnmt3b protein</fullName>
    </submittedName>
</protein>
<dbReference type="EMBL" id="CAJNIZ010007291">
    <property type="protein sequence ID" value="CAE7256848.1"/>
    <property type="molecule type" value="Genomic_DNA"/>
</dbReference>
<comment type="caution">
    <text evidence="1">The sequence shown here is derived from an EMBL/GenBank/DDBJ whole genome shotgun (WGS) entry which is preliminary data.</text>
</comment>
<gene>
    <name evidence="1" type="primary">Dnmt3b</name>
    <name evidence="1" type="ORF">SPIL2461_LOCUS5241</name>
</gene>
<dbReference type="Proteomes" id="UP000649617">
    <property type="component" value="Unassembled WGS sequence"/>
</dbReference>
<sequence>KVSTCADTTCNEWISEEMLATALQDAAQLGSFCSAAAAEPGFWASAATTSLCAEVLLSFAKAFESEVSSLSDALVALHAKNHSNSVKVHAFSVNMDQGILAPAASVWLRFLQDLPQNRPGSLTILLQCRRAVTVLLAEAWVKNFIREPPRCSASEALSLLQKDEDAIQVLGRSPELESFLLVFAALRTLLRRAAQHGKVEWEDLTRAETQFQELLGEDTGRSLAQALWQAVNR</sequence>
<reference evidence="1" key="1">
    <citation type="submission" date="2021-02" db="EMBL/GenBank/DDBJ databases">
        <authorList>
            <person name="Dougan E. K."/>
            <person name="Rhodes N."/>
            <person name="Thang M."/>
            <person name="Chan C."/>
        </authorList>
    </citation>
    <scope>NUCLEOTIDE SEQUENCE</scope>
</reference>
<organism evidence="1 2">
    <name type="scientific">Symbiodinium pilosum</name>
    <name type="common">Dinoflagellate</name>
    <dbReference type="NCBI Taxonomy" id="2952"/>
    <lineage>
        <taxon>Eukaryota</taxon>
        <taxon>Sar</taxon>
        <taxon>Alveolata</taxon>
        <taxon>Dinophyceae</taxon>
        <taxon>Suessiales</taxon>
        <taxon>Symbiodiniaceae</taxon>
        <taxon>Symbiodinium</taxon>
    </lineage>
</organism>
<accession>A0A812M2G3</accession>
<keyword evidence="2" id="KW-1185">Reference proteome</keyword>
<evidence type="ECO:0000313" key="1">
    <source>
        <dbReference type="EMBL" id="CAE7256848.1"/>
    </source>
</evidence>
<name>A0A812M2G3_SYMPI</name>
<proteinExistence type="predicted"/>